<comment type="caution">
    <text evidence="2">The sequence shown here is derived from an EMBL/GenBank/DDBJ whole genome shotgun (WGS) entry which is preliminary data.</text>
</comment>
<dbReference type="Gene3D" id="3.10.450.50">
    <property type="match status" value="1"/>
</dbReference>
<feature type="domain" description="SnoaL-like" evidence="1">
    <location>
        <begin position="13"/>
        <end position="108"/>
    </location>
</feature>
<gene>
    <name evidence="2" type="ORF">M3P21_00595</name>
</gene>
<evidence type="ECO:0000259" key="1">
    <source>
        <dbReference type="Pfam" id="PF12680"/>
    </source>
</evidence>
<organism evidence="2 3">
    <name type="scientific">Ruegeria spongiae</name>
    <dbReference type="NCBI Taxonomy" id="2942209"/>
    <lineage>
        <taxon>Bacteria</taxon>
        <taxon>Pseudomonadati</taxon>
        <taxon>Pseudomonadota</taxon>
        <taxon>Alphaproteobacteria</taxon>
        <taxon>Rhodobacterales</taxon>
        <taxon>Roseobacteraceae</taxon>
        <taxon>Ruegeria</taxon>
    </lineage>
</organism>
<dbReference type="EMBL" id="JAMFMB010000001">
    <property type="protein sequence ID" value="MCL6282013.1"/>
    <property type="molecule type" value="Genomic_DNA"/>
</dbReference>
<proteinExistence type="predicted"/>
<reference evidence="2" key="1">
    <citation type="submission" date="2022-05" db="EMBL/GenBank/DDBJ databases">
        <authorList>
            <person name="Park J.-S."/>
        </authorList>
    </citation>
    <scope>NUCLEOTIDE SEQUENCE</scope>
    <source>
        <strain evidence="2">2012CJ41-6</strain>
    </source>
</reference>
<sequence>MATAQDKLQNLARNYALAWSSGNPDYVASFFAPGGKITIYRSAPLVGQAAVAEVAKSFFTEFPDLDMTCDTMRKAGDHALFAWTLQGTHAETGNRVVIRGWEEWELDAELRIRAAHIWFDPDDHQRQIEGR</sequence>
<accession>A0ABT0PYL9</accession>
<dbReference type="SUPFAM" id="SSF54427">
    <property type="entry name" value="NTF2-like"/>
    <property type="match status" value="1"/>
</dbReference>
<dbReference type="Pfam" id="PF12680">
    <property type="entry name" value="SnoaL_2"/>
    <property type="match status" value="1"/>
</dbReference>
<dbReference type="InterPro" id="IPR037401">
    <property type="entry name" value="SnoaL-like"/>
</dbReference>
<evidence type="ECO:0000313" key="3">
    <source>
        <dbReference type="Proteomes" id="UP001203880"/>
    </source>
</evidence>
<protein>
    <submittedName>
        <fullName evidence="2">Nuclear transport factor 2 family protein</fullName>
    </submittedName>
</protein>
<dbReference type="InterPro" id="IPR032710">
    <property type="entry name" value="NTF2-like_dom_sf"/>
</dbReference>
<dbReference type="Proteomes" id="UP001203880">
    <property type="component" value="Unassembled WGS sequence"/>
</dbReference>
<evidence type="ECO:0000313" key="2">
    <source>
        <dbReference type="EMBL" id="MCL6282013.1"/>
    </source>
</evidence>
<name>A0ABT0PYL9_9RHOB</name>
<dbReference type="RefSeq" id="WP_249705952.1">
    <property type="nucleotide sequence ID" value="NZ_JAMFMB010000001.1"/>
</dbReference>
<keyword evidence="3" id="KW-1185">Reference proteome</keyword>